<gene>
    <name evidence="2" type="ORF">BJY24_006417</name>
</gene>
<evidence type="ECO:0000259" key="1">
    <source>
        <dbReference type="PROSITE" id="PS50104"/>
    </source>
</evidence>
<dbReference type="SUPFAM" id="SSF52540">
    <property type="entry name" value="P-loop containing nucleoside triphosphate hydrolases"/>
    <property type="match status" value="1"/>
</dbReference>
<protein>
    <submittedName>
        <fullName evidence="2">Tetratricopeptide (TPR) repeat protein</fullName>
    </submittedName>
</protein>
<comment type="caution">
    <text evidence="2">The sequence shown here is derived from an EMBL/GenBank/DDBJ whole genome shotgun (WGS) entry which is preliminary data.</text>
</comment>
<name>A0A7W9UM79_9NOCA</name>
<dbReference type="InterPro" id="IPR035897">
    <property type="entry name" value="Toll_tir_struct_dom_sf"/>
</dbReference>
<dbReference type="PANTHER" id="PTHR46082:SF11">
    <property type="entry name" value="AAA+ ATPASE DOMAIN-CONTAINING PROTEIN-RELATED"/>
    <property type="match status" value="1"/>
</dbReference>
<dbReference type="Proteomes" id="UP000540412">
    <property type="component" value="Unassembled WGS sequence"/>
</dbReference>
<dbReference type="Pfam" id="PF13374">
    <property type="entry name" value="TPR_10"/>
    <property type="match status" value="1"/>
</dbReference>
<feature type="domain" description="TIR" evidence="1">
    <location>
        <begin position="12"/>
        <end position="149"/>
    </location>
</feature>
<dbReference type="PROSITE" id="PS50104">
    <property type="entry name" value="TIR"/>
    <property type="match status" value="1"/>
</dbReference>
<dbReference type="InterPro" id="IPR053137">
    <property type="entry name" value="NLR-like"/>
</dbReference>
<organism evidence="2 3">
    <name type="scientific">Nocardia transvalensis</name>
    <dbReference type="NCBI Taxonomy" id="37333"/>
    <lineage>
        <taxon>Bacteria</taxon>
        <taxon>Bacillati</taxon>
        <taxon>Actinomycetota</taxon>
        <taxon>Actinomycetes</taxon>
        <taxon>Mycobacteriales</taxon>
        <taxon>Nocardiaceae</taxon>
        <taxon>Nocardia</taxon>
    </lineage>
</organism>
<sequence length="796" mass="87705">MINIEGEDAAEKLFDVFLCYKSEDLAVALALHQAMKSRGLEVFLDKIEGEIWAPLTRSIEQALARSRTLVALITENFPISPHCREELHVALSAAYYLDAGETSRVMAVVQGISPDHVRPAQLTMYRLPYGGAPPAELVETIVRNVQAHDGFIGDAPTVTVRNWYPQELPGNRYFRGRFDELWDIHSGMRAREKNRDRGKPCVVVSGLGGQGKTALSLQYARLFARDHPSWVFVLDLAGSDGRSDSGHFSVETRFNEHLRLIAAGLSLPDPAGIPAALDALDAPYLWILDDVPAGTHREQLFRMLAPTRAGRTLITTRGRFERFGSHEFTLRELDKVIGAAVLTAYCPAASTDRQAVRDIVKMLGGHPLGLTIAAGLTTLPSFAGYQGLLTDLSSTEPDRLEGAHLEAELPAGCSVSFSRVLLRSFNSLGDAGREVMCAASVLAPARIPRNLLFGIVGRANGGDEFDDGVGRGAARGLLSIDAAGCSMHPLVARAVRALVWPPSRRILFRTAAMAELTAAVERTRDEYRHREVLDYLPHVRAVAGLLPGGDNWDIGLDERYLLNETGRVQSEAGSTRDALATFEAFRKVCTRNTVDPHTYCVVLTGLAVAHGLEGHHSIALSLKLEAVRILSAERGPAAAETLTAVNNLAVTHLEMEHYEEAYEQLRMVYILRRDHGDLGPTHRDTLIALNNLAIARRHLGRTDAERDLNRRIAHRISIAAWDRWRRIAKPDDQNALNALNGLALSYRSLGFLAEALRLTTDLYARRETLLGPDHPDTLGTLENKLILQEEIDERER</sequence>
<accession>A0A7W9UM79</accession>
<evidence type="ECO:0000313" key="2">
    <source>
        <dbReference type="EMBL" id="MBB5917505.1"/>
    </source>
</evidence>
<dbReference type="SUPFAM" id="SSF52200">
    <property type="entry name" value="Toll/Interleukin receptor TIR domain"/>
    <property type="match status" value="1"/>
</dbReference>
<dbReference type="GO" id="GO:0007165">
    <property type="term" value="P:signal transduction"/>
    <property type="evidence" value="ECO:0007669"/>
    <property type="project" value="InterPro"/>
</dbReference>
<dbReference type="AlphaFoldDB" id="A0A7W9UM79"/>
<evidence type="ECO:0000313" key="3">
    <source>
        <dbReference type="Proteomes" id="UP000540412"/>
    </source>
</evidence>
<dbReference type="Gene3D" id="3.40.50.10140">
    <property type="entry name" value="Toll/interleukin-1 receptor homology (TIR) domain"/>
    <property type="match status" value="1"/>
</dbReference>
<dbReference type="SUPFAM" id="SSF48452">
    <property type="entry name" value="TPR-like"/>
    <property type="match status" value="1"/>
</dbReference>
<dbReference type="Gene3D" id="3.40.50.300">
    <property type="entry name" value="P-loop containing nucleotide triphosphate hydrolases"/>
    <property type="match status" value="1"/>
</dbReference>
<reference evidence="2 3" key="1">
    <citation type="submission" date="2020-08" db="EMBL/GenBank/DDBJ databases">
        <title>Sequencing the genomes of 1000 actinobacteria strains.</title>
        <authorList>
            <person name="Klenk H.-P."/>
        </authorList>
    </citation>
    <scope>NUCLEOTIDE SEQUENCE [LARGE SCALE GENOMIC DNA]</scope>
    <source>
        <strain evidence="2 3">DSM 43582</strain>
    </source>
</reference>
<dbReference type="InterPro" id="IPR011990">
    <property type="entry name" value="TPR-like_helical_dom_sf"/>
</dbReference>
<dbReference type="EMBL" id="JACHIT010000002">
    <property type="protein sequence ID" value="MBB5917505.1"/>
    <property type="molecule type" value="Genomic_DNA"/>
</dbReference>
<dbReference type="Gene3D" id="1.25.40.10">
    <property type="entry name" value="Tetratricopeptide repeat domain"/>
    <property type="match status" value="2"/>
</dbReference>
<dbReference type="SMART" id="SM00255">
    <property type="entry name" value="TIR"/>
    <property type="match status" value="1"/>
</dbReference>
<dbReference type="InterPro" id="IPR027417">
    <property type="entry name" value="P-loop_NTPase"/>
</dbReference>
<dbReference type="RefSeq" id="WP_040752097.1">
    <property type="nucleotide sequence ID" value="NZ_JACHIT010000002.1"/>
</dbReference>
<proteinExistence type="predicted"/>
<dbReference type="PANTHER" id="PTHR46082">
    <property type="entry name" value="ATP/GTP-BINDING PROTEIN-RELATED"/>
    <property type="match status" value="1"/>
</dbReference>
<dbReference type="InterPro" id="IPR000157">
    <property type="entry name" value="TIR_dom"/>
</dbReference>
<keyword evidence="3" id="KW-1185">Reference proteome</keyword>
<dbReference type="Pfam" id="PF13676">
    <property type="entry name" value="TIR_2"/>
    <property type="match status" value="1"/>
</dbReference>